<keyword evidence="4" id="KW-0853">WD repeat</keyword>
<dbReference type="PANTHER" id="PTHR12442">
    <property type="entry name" value="DYNEIN INTERMEDIATE CHAIN"/>
    <property type="match status" value="1"/>
</dbReference>
<dbReference type="AlphaFoldDB" id="A0A3P7LPZ2"/>
<keyword evidence="9" id="KW-0966">Cell projection</keyword>
<dbReference type="GO" id="GO:0045504">
    <property type="term" value="F:dynein heavy chain binding"/>
    <property type="evidence" value="ECO:0007669"/>
    <property type="project" value="TreeGrafter"/>
</dbReference>
<dbReference type="Gene3D" id="2.130.10.10">
    <property type="entry name" value="YVTN repeat-like/Quinoprotein amine dehydrogenase"/>
    <property type="match status" value="1"/>
</dbReference>
<keyword evidence="6" id="KW-0282">Flagellum</keyword>
<accession>A0A3P7LPZ2</accession>
<evidence type="ECO:0000256" key="4">
    <source>
        <dbReference type="ARBA" id="ARBA00022574"/>
    </source>
</evidence>
<keyword evidence="5" id="KW-0677">Repeat</keyword>
<sequence>MAFNVQNKDILAVGYGQFVYDQQRSGLVCCWSLKNVSYPERVYQTPSGVTAVGMFSGVIMIFDARKKTNVPIIDTTHVAGRHYGPIRRLQWVIREAGRSAGTSESLISLSMDGRVSEWFTLKGFDCAGEFSAIFAHCMLKRHWFRR</sequence>
<keyword evidence="12" id="KW-1185">Reference proteome</keyword>
<evidence type="ECO:0000256" key="5">
    <source>
        <dbReference type="ARBA" id="ARBA00022737"/>
    </source>
</evidence>
<name>A0A3P7LPZ2_DIBLA</name>
<organism evidence="11 12">
    <name type="scientific">Dibothriocephalus latus</name>
    <name type="common">Fish tapeworm</name>
    <name type="synonym">Diphyllobothrium latum</name>
    <dbReference type="NCBI Taxonomy" id="60516"/>
    <lineage>
        <taxon>Eukaryota</taxon>
        <taxon>Metazoa</taxon>
        <taxon>Spiralia</taxon>
        <taxon>Lophotrochozoa</taxon>
        <taxon>Platyhelminthes</taxon>
        <taxon>Cestoda</taxon>
        <taxon>Eucestoda</taxon>
        <taxon>Diphyllobothriidea</taxon>
        <taxon>Diphyllobothriidae</taxon>
        <taxon>Dibothriocephalus</taxon>
    </lineage>
</organism>
<proteinExistence type="predicted"/>
<dbReference type="InterPro" id="IPR015943">
    <property type="entry name" value="WD40/YVTN_repeat-like_dom_sf"/>
</dbReference>
<evidence type="ECO:0000256" key="3">
    <source>
        <dbReference type="ARBA" id="ARBA00022490"/>
    </source>
</evidence>
<evidence type="ECO:0000256" key="7">
    <source>
        <dbReference type="ARBA" id="ARBA00023069"/>
    </source>
</evidence>
<dbReference type="GO" id="GO:0045503">
    <property type="term" value="F:dynein light chain binding"/>
    <property type="evidence" value="ECO:0007669"/>
    <property type="project" value="TreeGrafter"/>
</dbReference>
<dbReference type="GO" id="GO:0003341">
    <property type="term" value="P:cilium movement"/>
    <property type="evidence" value="ECO:0007669"/>
    <property type="project" value="TreeGrafter"/>
</dbReference>
<keyword evidence="8" id="KW-0206">Cytoskeleton</keyword>
<evidence type="ECO:0000256" key="9">
    <source>
        <dbReference type="ARBA" id="ARBA00023273"/>
    </source>
</evidence>
<dbReference type="SUPFAM" id="SSF50978">
    <property type="entry name" value="WD40 repeat-like"/>
    <property type="match status" value="1"/>
</dbReference>
<evidence type="ECO:0000256" key="2">
    <source>
        <dbReference type="ARBA" id="ARBA00004430"/>
    </source>
</evidence>
<evidence type="ECO:0000256" key="6">
    <source>
        <dbReference type="ARBA" id="ARBA00022846"/>
    </source>
</evidence>
<dbReference type="InterPro" id="IPR050687">
    <property type="entry name" value="Dynein_IC"/>
</dbReference>
<evidence type="ECO:0000256" key="10">
    <source>
        <dbReference type="ARBA" id="ARBA00024190"/>
    </source>
</evidence>
<reference evidence="11 12" key="1">
    <citation type="submission" date="2018-11" db="EMBL/GenBank/DDBJ databases">
        <authorList>
            <consortium name="Pathogen Informatics"/>
        </authorList>
    </citation>
    <scope>NUCLEOTIDE SEQUENCE [LARGE SCALE GENOMIC DNA]</scope>
</reference>
<evidence type="ECO:0000313" key="12">
    <source>
        <dbReference type="Proteomes" id="UP000281553"/>
    </source>
</evidence>
<dbReference type="GO" id="GO:0120293">
    <property type="term" value="C:dynein axonemal particle"/>
    <property type="evidence" value="ECO:0007669"/>
    <property type="project" value="UniProtKB-SubCell"/>
</dbReference>
<comment type="subcellular location">
    <subcellularLocation>
        <location evidence="1">Cell projection</location>
        <location evidence="1">Cilium</location>
        <location evidence="1">Flagellum</location>
    </subcellularLocation>
    <subcellularLocation>
        <location evidence="2">Cytoplasm</location>
        <location evidence="2">Cytoskeleton</location>
        <location evidence="2">Cilium axoneme</location>
    </subcellularLocation>
    <subcellularLocation>
        <location evidence="10">Dynein axonemal particle</location>
    </subcellularLocation>
</comment>
<keyword evidence="7" id="KW-0969">Cilium</keyword>
<evidence type="ECO:0000256" key="1">
    <source>
        <dbReference type="ARBA" id="ARBA00004230"/>
    </source>
</evidence>
<dbReference type="GO" id="GO:0005858">
    <property type="term" value="C:axonemal dynein complex"/>
    <property type="evidence" value="ECO:0007669"/>
    <property type="project" value="TreeGrafter"/>
</dbReference>
<protein>
    <submittedName>
        <fullName evidence="11">Uncharacterized protein</fullName>
    </submittedName>
</protein>
<evidence type="ECO:0000313" key="11">
    <source>
        <dbReference type="EMBL" id="VDN12058.1"/>
    </source>
</evidence>
<dbReference type="Proteomes" id="UP000281553">
    <property type="component" value="Unassembled WGS sequence"/>
</dbReference>
<dbReference type="EMBL" id="UYRU01052902">
    <property type="protein sequence ID" value="VDN12058.1"/>
    <property type="molecule type" value="Genomic_DNA"/>
</dbReference>
<evidence type="ECO:0000256" key="8">
    <source>
        <dbReference type="ARBA" id="ARBA00023212"/>
    </source>
</evidence>
<dbReference type="GO" id="GO:0031514">
    <property type="term" value="C:motile cilium"/>
    <property type="evidence" value="ECO:0007669"/>
    <property type="project" value="UniProtKB-SubCell"/>
</dbReference>
<gene>
    <name evidence="11" type="ORF">DILT_LOCUS7889</name>
</gene>
<keyword evidence="3" id="KW-0963">Cytoplasm</keyword>
<dbReference type="PANTHER" id="PTHR12442:SF12">
    <property type="entry name" value="DYNEIN AXONEMAL INTERMEDIATE CHAIN 4"/>
    <property type="match status" value="1"/>
</dbReference>
<dbReference type="OrthoDB" id="10259804at2759"/>
<dbReference type="InterPro" id="IPR036322">
    <property type="entry name" value="WD40_repeat_dom_sf"/>
</dbReference>